<dbReference type="Gene3D" id="3.40.50.2300">
    <property type="match status" value="1"/>
</dbReference>
<dbReference type="SUPFAM" id="SSF52794">
    <property type="entry name" value="PTS system IIB component-like"/>
    <property type="match status" value="1"/>
</dbReference>
<keyword evidence="2" id="KW-0813">Transport</keyword>
<sequence length="100" mass="11365">MNKIIVVVSNDNECIESLKRAGDSIGVEIKYEIQSQGKIINELSINDIKESTAVLFAIDGEVEDVEKIERFIDCEYYEVEEQIIKNDAKLVLEEILSDLN</sequence>
<name>A0A921MYY7_9FIRM</name>
<dbReference type="EMBL" id="DYUB01000028">
    <property type="protein sequence ID" value="HJG95625.1"/>
    <property type="molecule type" value="Genomic_DNA"/>
</dbReference>
<evidence type="ECO:0000313" key="3">
    <source>
        <dbReference type="Proteomes" id="UP000776700"/>
    </source>
</evidence>
<comment type="caution">
    <text evidence="2">The sequence shown here is derived from an EMBL/GenBank/DDBJ whole genome shotgun (WGS) entry which is preliminary data.</text>
</comment>
<dbReference type="InterPro" id="IPR036095">
    <property type="entry name" value="PTS_EIIB-like_sf"/>
</dbReference>
<proteinExistence type="predicted"/>
<keyword evidence="1" id="KW-0808">Transferase</keyword>
<reference evidence="2" key="2">
    <citation type="submission" date="2021-09" db="EMBL/GenBank/DDBJ databases">
        <authorList>
            <person name="Gilroy R."/>
        </authorList>
    </citation>
    <scope>NUCLEOTIDE SEQUENCE</scope>
    <source>
        <strain evidence="2">1277</strain>
    </source>
</reference>
<organism evidence="2 3">
    <name type="scientific">Romboutsia timonensis</name>
    <dbReference type="NCBI Taxonomy" id="1776391"/>
    <lineage>
        <taxon>Bacteria</taxon>
        <taxon>Bacillati</taxon>
        <taxon>Bacillota</taxon>
        <taxon>Clostridia</taxon>
        <taxon>Peptostreptococcales</taxon>
        <taxon>Peptostreptococcaceae</taxon>
        <taxon>Romboutsia</taxon>
    </lineage>
</organism>
<evidence type="ECO:0000313" key="2">
    <source>
        <dbReference type="EMBL" id="HJG95625.1"/>
    </source>
</evidence>
<evidence type="ECO:0000256" key="1">
    <source>
        <dbReference type="ARBA" id="ARBA00022679"/>
    </source>
</evidence>
<dbReference type="GO" id="GO:0008982">
    <property type="term" value="F:protein-N(PI)-phosphohistidine-sugar phosphotransferase activity"/>
    <property type="evidence" value="ECO:0007669"/>
    <property type="project" value="InterPro"/>
</dbReference>
<dbReference type="AlphaFoldDB" id="A0A921MYY7"/>
<protein>
    <submittedName>
        <fullName evidence="2">PTS sugar transporter subunit IIBC</fullName>
    </submittedName>
</protein>
<accession>A0A921MYY7</accession>
<dbReference type="GO" id="GO:0009401">
    <property type="term" value="P:phosphoenolpyruvate-dependent sugar phosphotransferase system"/>
    <property type="evidence" value="ECO:0007669"/>
    <property type="project" value="InterPro"/>
</dbReference>
<gene>
    <name evidence="2" type="ORF">K8V90_00815</name>
</gene>
<keyword evidence="2" id="KW-0762">Sugar transport</keyword>
<reference evidence="2" key="1">
    <citation type="journal article" date="2021" name="PeerJ">
        <title>Extensive microbial diversity within the chicken gut microbiome revealed by metagenomics and culture.</title>
        <authorList>
            <person name="Gilroy R."/>
            <person name="Ravi A."/>
            <person name="Getino M."/>
            <person name="Pursley I."/>
            <person name="Horton D.L."/>
            <person name="Alikhan N.F."/>
            <person name="Baker D."/>
            <person name="Gharbi K."/>
            <person name="Hall N."/>
            <person name="Watson M."/>
            <person name="Adriaenssens E.M."/>
            <person name="Foster-Nyarko E."/>
            <person name="Jarju S."/>
            <person name="Secka A."/>
            <person name="Antonio M."/>
            <person name="Oren A."/>
            <person name="Chaudhuri R.R."/>
            <person name="La Ragione R."/>
            <person name="Hildebrand F."/>
            <person name="Pallen M.J."/>
        </authorList>
    </citation>
    <scope>NUCLEOTIDE SEQUENCE</scope>
    <source>
        <strain evidence="2">1277</strain>
    </source>
</reference>
<dbReference type="Proteomes" id="UP000776700">
    <property type="component" value="Unassembled WGS sequence"/>
</dbReference>